<keyword evidence="2" id="KW-0472">Membrane</keyword>
<evidence type="ECO:0000256" key="2">
    <source>
        <dbReference type="SAM" id="Phobius"/>
    </source>
</evidence>
<proteinExistence type="predicted"/>
<evidence type="ECO:0000313" key="3">
    <source>
        <dbReference type="EMBL" id="KRL64841.1"/>
    </source>
</evidence>
<comment type="caution">
    <text evidence="3">The sequence shown here is derived from an EMBL/GenBank/DDBJ whole genome shotgun (WGS) entry which is preliminary data.</text>
</comment>
<name>A0A0R1S8Q4_9LACO</name>
<feature type="compositionally biased region" description="Polar residues" evidence="1">
    <location>
        <begin position="231"/>
        <end position="256"/>
    </location>
</feature>
<feature type="region of interest" description="Disordered" evidence="1">
    <location>
        <begin position="272"/>
        <end position="307"/>
    </location>
</feature>
<keyword evidence="2" id="KW-1133">Transmembrane helix</keyword>
<evidence type="ECO:0000313" key="4">
    <source>
        <dbReference type="Proteomes" id="UP000052013"/>
    </source>
</evidence>
<feature type="compositionally biased region" description="Low complexity" evidence="1">
    <location>
        <begin position="215"/>
        <end position="230"/>
    </location>
</feature>
<dbReference type="AlphaFoldDB" id="A0A0R1S8Q4"/>
<evidence type="ECO:0000256" key="1">
    <source>
        <dbReference type="SAM" id="MobiDB-lite"/>
    </source>
</evidence>
<gene>
    <name evidence="3" type="ORF">FC85_GL000625</name>
</gene>
<organism evidence="3 4">
    <name type="scientific">Lentilactobacillus diolivorans DSM 14421</name>
    <dbReference type="NCBI Taxonomy" id="1423739"/>
    <lineage>
        <taxon>Bacteria</taxon>
        <taxon>Bacillati</taxon>
        <taxon>Bacillota</taxon>
        <taxon>Bacilli</taxon>
        <taxon>Lactobacillales</taxon>
        <taxon>Lactobacillaceae</taxon>
        <taxon>Lentilactobacillus</taxon>
    </lineage>
</organism>
<feature type="compositionally biased region" description="Polar residues" evidence="1">
    <location>
        <begin position="279"/>
        <end position="299"/>
    </location>
</feature>
<sequence>MLQVKEGNFLMTHLSKQLNKFILAMVAIILFVPLFANSSVHGLFGQDSEAASASQKKAPKSSTKVNKAVKAQVVYAKHVPILKVTIKPTEKNQFKKNDQLKFQFDKKNVDLKNMKASVEKHLPFKYADKKHTQLVLTFKNDVKSGTYKQAYAISTKKVKQTTKVKGTFDGQKIKIKNNQIKSIKSIKTETNKDKNSQSSKDNDTTNQSDNRNKASQNSSTENSDNDTSQTPVRQNPQQAPTQRYAAGNNNAQSQVTQAQATMFSRSYYGAVNHQEQTRKTTLGTTNNRVGTPYSTSGSVSVPAGVNR</sequence>
<feature type="compositionally biased region" description="Basic and acidic residues" evidence="1">
    <location>
        <begin position="186"/>
        <end position="203"/>
    </location>
</feature>
<dbReference type="EMBL" id="AZEY01000079">
    <property type="protein sequence ID" value="KRL64841.1"/>
    <property type="molecule type" value="Genomic_DNA"/>
</dbReference>
<keyword evidence="2" id="KW-0812">Transmembrane</keyword>
<dbReference type="STRING" id="1423739.FC85_GL000625"/>
<dbReference type="Proteomes" id="UP000052013">
    <property type="component" value="Unassembled WGS sequence"/>
</dbReference>
<reference evidence="3 4" key="1">
    <citation type="journal article" date="2015" name="Genome Announc.">
        <title>Expanding the biotechnology potential of lactobacilli through comparative genomics of 213 strains and associated genera.</title>
        <authorList>
            <person name="Sun Z."/>
            <person name="Harris H.M."/>
            <person name="McCann A."/>
            <person name="Guo C."/>
            <person name="Argimon S."/>
            <person name="Zhang W."/>
            <person name="Yang X."/>
            <person name="Jeffery I.B."/>
            <person name="Cooney J.C."/>
            <person name="Kagawa T.F."/>
            <person name="Liu W."/>
            <person name="Song Y."/>
            <person name="Salvetti E."/>
            <person name="Wrobel A."/>
            <person name="Rasinkangas P."/>
            <person name="Parkhill J."/>
            <person name="Rea M.C."/>
            <person name="O'Sullivan O."/>
            <person name="Ritari J."/>
            <person name="Douillard F.P."/>
            <person name="Paul Ross R."/>
            <person name="Yang R."/>
            <person name="Briner A.E."/>
            <person name="Felis G.E."/>
            <person name="de Vos W.M."/>
            <person name="Barrangou R."/>
            <person name="Klaenhammer T.R."/>
            <person name="Caufield P.W."/>
            <person name="Cui Y."/>
            <person name="Zhang H."/>
            <person name="O'Toole P.W."/>
        </authorList>
    </citation>
    <scope>NUCLEOTIDE SEQUENCE [LARGE SCALE GENOMIC DNA]</scope>
    <source>
        <strain evidence="3 4">DSM 14421</strain>
    </source>
</reference>
<feature type="transmembrane region" description="Helical" evidence="2">
    <location>
        <begin position="21"/>
        <end position="44"/>
    </location>
</feature>
<dbReference type="PATRIC" id="fig|1423739.3.peg.655"/>
<feature type="region of interest" description="Disordered" evidence="1">
    <location>
        <begin position="184"/>
        <end position="256"/>
    </location>
</feature>
<accession>A0A0R1S8Q4</accession>
<protein>
    <submittedName>
        <fullName evidence="3">Uncharacterized protein</fullName>
    </submittedName>
</protein>